<dbReference type="AlphaFoldDB" id="X0WL81"/>
<keyword evidence="6" id="KW-0472">Membrane</keyword>
<proteinExistence type="predicted"/>
<feature type="domain" description="4Fe-4S ferredoxin-type" evidence="7">
    <location>
        <begin position="85"/>
        <end position="112"/>
    </location>
</feature>
<dbReference type="PROSITE" id="PS00198">
    <property type="entry name" value="4FE4S_FER_1"/>
    <property type="match status" value="2"/>
</dbReference>
<reference evidence="8" key="1">
    <citation type="journal article" date="2014" name="Front. Microbiol.">
        <title>High frequency of phylogenetically diverse reductive dehalogenase-homologous genes in deep subseafloor sedimentary metagenomes.</title>
        <authorList>
            <person name="Kawai M."/>
            <person name="Futagami T."/>
            <person name="Toyoda A."/>
            <person name="Takaki Y."/>
            <person name="Nishi S."/>
            <person name="Hori S."/>
            <person name="Arai W."/>
            <person name="Tsubouchi T."/>
            <person name="Morono Y."/>
            <person name="Uchiyama I."/>
            <person name="Ito T."/>
            <person name="Fujiyama A."/>
            <person name="Inagaki F."/>
            <person name="Takami H."/>
        </authorList>
    </citation>
    <scope>NUCLEOTIDE SEQUENCE</scope>
    <source>
        <strain evidence="8">Expedition CK06-06</strain>
    </source>
</reference>
<accession>X0WL81</accession>
<evidence type="ECO:0000256" key="3">
    <source>
        <dbReference type="ARBA" id="ARBA00023002"/>
    </source>
</evidence>
<name>X0WL81_9ZZZZ</name>
<dbReference type="GO" id="GO:0051539">
    <property type="term" value="F:4 iron, 4 sulfur cluster binding"/>
    <property type="evidence" value="ECO:0007669"/>
    <property type="project" value="UniProtKB-KW"/>
</dbReference>
<keyword evidence="5" id="KW-0411">Iron-sulfur</keyword>
<dbReference type="PANTHER" id="PTHR43255:SF1">
    <property type="entry name" value="IRON-SULFUR-BINDING OXIDOREDUCTASE FADF-RELATED"/>
    <property type="match status" value="1"/>
</dbReference>
<dbReference type="InterPro" id="IPR051460">
    <property type="entry name" value="HdrC_iron-sulfur_subunit"/>
</dbReference>
<dbReference type="EMBL" id="BARS01040046">
    <property type="protein sequence ID" value="GAG31420.1"/>
    <property type="molecule type" value="Genomic_DNA"/>
</dbReference>
<feature type="transmembrane region" description="Helical" evidence="6">
    <location>
        <begin position="14"/>
        <end position="36"/>
    </location>
</feature>
<protein>
    <recommendedName>
        <fullName evidence="7">4Fe-4S ferredoxin-type domain-containing protein</fullName>
    </recommendedName>
</protein>
<evidence type="ECO:0000256" key="5">
    <source>
        <dbReference type="ARBA" id="ARBA00023014"/>
    </source>
</evidence>
<keyword evidence="2" id="KW-0479">Metal-binding</keyword>
<keyword evidence="1" id="KW-0004">4Fe-4S</keyword>
<feature type="non-terminal residue" evidence="8">
    <location>
        <position position="254"/>
    </location>
</feature>
<evidence type="ECO:0000256" key="4">
    <source>
        <dbReference type="ARBA" id="ARBA00023004"/>
    </source>
</evidence>
<evidence type="ECO:0000313" key="8">
    <source>
        <dbReference type="EMBL" id="GAG31420.1"/>
    </source>
</evidence>
<dbReference type="InterPro" id="IPR009051">
    <property type="entry name" value="Helical_ferredxn"/>
</dbReference>
<dbReference type="Gene3D" id="1.10.1060.10">
    <property type="entry name" value="Alpha-helical ferredoxin"/>
    <property type="match status" value="1"/>
</dbReference>
<dbReference type="GO" id="GO:0005886">
    <property type="term" value="C:plasma membrane"/>
    <property type="evidence" value="ECO:0007669"/>
    <property type="project" value="TreeGrafter"/>
</dbReference>
<sequence length="254" mass="28723">AGLFANAGLPQSSLLFYAHIFWWGHLVFFLAILNYVPVSKHMHVFSSLPNVFFSRLSPDGKLSTPDLEAEDIEEFGVTRVEQFSWKHLLDGYSCTECGRCQDQCPAYTTGKPLSPKNVIMQLREHAEKKAPYLFKGNVEGFTERFIEDVITEDVIWDCTTCDACIRACPLFIDHIPVLMELRRSLVLNEGRISSEGGLALKNIERSGDPWGLGQKARAEWYQGLDVRLWTDKPDAEYLFWVGCAGALDARNVKV</sequence>
<keyword evidence="4" id="KW-0408">Iron</keyword>
<gene>
    <name evidence="8" type="ORF">S01H1_61101</name>
</gene>
<dbReference type="SUPFAM" id="SSF46548">
    <property type="entry name" value="alpha-helical ferredoxin"/>
    <property type="match status" value="1"/>
</dbReference>
<dbReference type="Pfam" id="PF13183">
    <property type="entry name" value="Fer4_8"/>
    <property type="match status" value="1"/>
</dbReference>
<dbReference type="PROSITE" id="PS51379">
    <property type="entry name" value="4FE4S_FER_2"/>
    <property type="match status" value="1"/>
</dbReference>
<dbReference type="GO" id="GO:0046872">
    <property type="term" value="F:metal ion binding"/>
    <property type="evidence" value="ECO:0007669"/>
    <property type="project" value="UniProtKB-KW"/>
</dbReference>
<organism evidence="8">
    <name type="scientific">marine sediment metagenome</name>
    <dbReference type="NCBI Taxonomy" id="412755"/>
    <lineage>
        <taxon>unclassified sequences</taxon>
        <taxon>metagenomes</taxon>
        <taxon>ecological metagenomes</taxon>
    </lineage>
</organism>
<keyword evidence="6" id="KW-1133">Transmembrane helix</keyword>
<dbReference type="PANTHER" id="PTHR43255">
    <property type="entry name" value="IRON-SULFUR-BINDING OXIDOREDUCTASE FADF-RELATED-RELATED"/>
    <property type="match status" value="1"/>
</dbReference>
<feature type="non-terminal residue" evidence="8">
    <location>
        <position position="1"/>
    </location>
</feature>
<evidence type="ECO:0000256" key="1">
    <source>
        <dbReference type="ARBA" id="ARBA00022485"/>
    </source>
</evidence>
<keyword evidence="6" id="KW-0812">Transmembrane</keyword>
<dbReference type="InterPro" id="IPR017896">
    <property type="entry name" value="4Fe4S_Fe-S-bd"/>
</dbReference>
<evidence type="ECO:0000259" key="7">
    <source>
        <dbReference type="PROSITE" id="PS51379"/>
    </source>
</evidence>
<keyword evidence="3" id="KW-0560">Oxidoreductase</keyword>
<dbReference type="InterPro" id="IPR017900">
    <property type="entry name" value="4Fe4S_Fe_S_CS"/>
</dbReference>
<comment type="caution">
    <text evidence="8">The sequence shown here is derived from an EMBL/GenBank/DDBJ whole genome shotgun (WGS) entry which is preliminary data.</text>
</comment>
<evidence type="ECO:0000256" key="6">
    <source>
        <dbReference type="SAM" id="Phobius"/>
    </source>
</evidence>
<evidence type="ECO:0000256" key="2">
    <source>
        <dbReference type="ARBA" id="ARBA00022723"/>
    </source>
</evidence>
<dbReference type="GO" id="GO:0016491">
    <property type="term" value="F:oxidoreductase activity"/>
    <property type="evidence" value="ECO:0007669"/>
    <property type="project" value="UniProtKB-KW"/>
</dbReference>